<proteinExistence type="predicted"/>
<feature type="compositionally biased region" description="Polar residues" evidence="1">
    <location>
        <begin position="70"/>
        <end position="82"/>
    </location>
</feature>
<reference evidence="2" key="1">
    <citation type="submission" date="2021-10" db="EMBL/GenBank/DDBJ databases">
        <authorList>
            <person name="Piombo E."/>
        </authorList>
    </citation>
    <scope>NUCLEOTIDE SEQUENCE</scope>
</reference>
<feature type="compositionally biased region" description="Low complexity" evidence="1">
    <location>
        <begin position="14"/>
        <end position="28"/>
    </location>
</feature>
<dbReference type="AlphaFoldDB" id="A0A9P0EHM1"/>
<protein>
    <recommendedName>
        <fullName evidence="4">Cell shape determination protein CcmA</fullName>
    </recommendedName>
</protein>
<organism evidence="2 3">
    <name type="scientific">Clonostachys solani</name>
    <dbReference type="NCBI Taxonomy" id="160281"/>
    <lineage>
        <taxon>Eukaryota</taxon>
        <taxon>Fungi</taxon>
        <taxon>Dikarya</taxon>
        <taxon>Ascomycota</taxon>
        <taxon>Pezizomycotina</taxon>
        <taxon>Sordariomycetes</taxon>
        <taxon>Hypocreomycetidae</taxon>
        <taxon>Hypocreales</taxon>
        <taxon>Bionectriaceae</taxon>
        <taxon>Clonostachys</taxon>
    </lineage>
</organism>
<gene>
    <name evidence="2" type="ORF">CSOL1703_00001087</name>
</gene>
<sequence length="226" mass="24114">MSFFSASSHSAENTPSTTAASAPTTSSPDFDPEAHPSGTISPETTQAGQTASGMAFSQNPSPPYVGLETSPVQSTYRSSRSIQSDNELDLYGPLDIRGSVRSGGSINFDGDFIVQDTIDAYGGIKIKGNVRSEGRIKAYGNIDLNGCLLAKDKVKGYGKLRVVGTLEGKELEIYGNLSVNGRLHCKRLVLYGSLTLIGPGSSYHVENSEEVAGAILKRDQEADWDW</sequence>
<evidence type="ECO:0000313" key="3">
    <source>
        <dbReference type="Proteomes" id="UP000775872"/>
    </source>
</evidence>
<keyword evidence="3" id="KW-1185">Reference proteome</keyword>
<evidence type="ECO:0000256" key="1">
    <source>
        <dbReference type="SAM" id="MobiDB-lite"/>
    </source>
</evidence>
<feature type="compositionally biased region" description="Polar residues" evidence="1">
    <location>
        <begin position="1"/>
        <end position="13"/>
    </location>
</feature>
<name>A0A9P0EHM1_9HYPO</name>
<dbReference type="OrthoDB" id="5194604at2759"/>
<evidence type="ECO:0008006" key="4">
    <source>
        <dbReference type="Google" id="ProtNLM"/>
    </source>
</evidence>
<comment type="caution">
    <text evidence="2">The sequence shown here is derived from an EMBL/GenBank/DDBJ whole genome shotgun (WGS) entry which is preliminary data.</text>
</comment>
<dbReference type="EMBL" id="CABFOC020000035">
    <property type="protein sequence ID" value="CAH0049134.1"/>
    <property type="molecule type" value="Genomic_DNA"/>
</dbReference>
<accession>A0A9P0EHM1</accession>
<feature type="region of interest" description="Disordered" evidence="1">
    <location>
        <begin position="1"/>
        <end position="82"/>
    </location>
</feature>
<feature type="compositionally biased region" description="Polar residues" evidence="1">
    <location>
        <begin position="38"/>
        <end position="59"/>
    </location>
</feature>
<evidence type="ECO:0000313" key="2">
    <source>
        <dbReference type="EMBL" id="CAH0049134.1"/>
    </source>
</evidence>
<dbReference type="Proteomes" id="UP000775872">
    <property type="component" value="Unassembled WGS sequence"/>
</dbReference>